<evidence type="ECO:0000313" key="8">
    <source>
        <dbReference type="EMBL" id="SPF67478.1"/>
    </source>
</evidence>
<evidence type="ECO:0000256" key="3">
    <source>
        <dbReference type="ARBA" id="ARBA00023172"/>
    </source>
</evidence>
<dbReference type="InterPro" id="IPR010998">
    <property type="entry name" value="Integrase_recombinase_N"/>
</dbReference>
<reference evidence="9" key="1">
    <citation type="submission" date="2018-02" db="EMBL/GenBank/DDBJ databases">
        <authorList>
            <person name="Hornung B."/>
        </authorList>
    </citation>
    <scope>NUCLEOTIDE SEQUENCE [LARGE SCALE GENOMIC DNA]</scope>
</reference>
<evidence type="ECO:0000256" key="4">
    <source>
        <dbReference type="PROSITE-ProRule" id="PRU01248"/>
    </source>
</evidence>
<dbReference type="Proteomes" id="UP000265962">
    <property type="component" value="Unassembled WGS sequence"/>
</dbReference>
<evidence type="ECO:0000256" key="5">
    <source>
        <dbReference type="SAM" id="MobiDB-lite"/>
    </source>
</evidence>
<dbReference type="GO" id="GO:0006310">
    <property type="term" value="P:DNA recombination"/>
    <property type="evidence" value="ECO:0007669"/>
    <property type="project" value="UniProtKB-KW"/>
</dbReference>
<dbReference type="OrthoDB" id="148546at2"/>
<gene>
    <name evidence="8" type="ORF">PROPJV5_0432</name>
</gene>
<dbReference type="InterPro" id="IPR013762">
    <property type="entry name" value="Integrase-like_cat_sf"/>
</dbReference>
<sequence length="299" mass="33520">MSATSWHIEQPRGGESGSTPLLHLLPSTQMTPRLDTYLHVWLATRAGSVADKTLRTDQDLLRLIPQSYLSQDPRALTQPAVSRLLARFRSRGLSELSVRRYRASLSSFFSWLRAQGVIDDSPMPQQPTRQPVKQATSAMPFTAPELHAAFRLWQARDRRLALVMLVLAHTGLRWAEARALLVSDVHLREGCLVVRRSMPEGVSTREFGPELIRRVPLSKCATRALAELVAGSRPDQLAMTTDRGCQLHRTSVLRALDWPHTGQGRRLVDLRHTAAQLWLDCGHSPAQVRTWMGHSLITG</sequence>
<name>A0A375I1E6_9ACTN</name>
<dbReference type="AlphaFoldDB" id="A0A375I1E6"/>
<dbReference type="InterPro" id="IPR044068">
    <property type="entry name" value="CB"/>
</dbReference>
<evidence type="ECO:0000256" key="1">
    <source>
        <dbReference type="ARBA" id="ARBA00008857"/>
    </source>
</evidence>
<organism evidence="8 9">
    <name type="scientific">Propionibacterium ruminifibrarum</name>
    <dbReference type="NCBI Taxonomy" id="1962131"/>
    <lineage>
        <taxon>Bacteria</taxon>
        <taxon>Bacillati</taxon>
        <taxon>Actinomycetota</taxon>
        <taxon>Actinomycetes</taxon>
        <taxon>Propionibacteriales</taxon>
        <taxon>Propionibacteriaceae</taxon>
        <taxon>Propionibacterium</taxon>
    </lineage>
</organism>
<dbReference type="InterPro" id="IPR050090">
    <property type="entry name" value="Tyrosine_recombinase_XerCD"/>
</dbReference>
<feature type="domain" description="Core-binding (CB)" evidence="7">
    <location>
        <begin position="28"/>
        <end position="113"/>
    </location>
</feature>
<accession>A0A375I1E6</accession>
<evidence type="ECO:0000256" key="2">
    <source>
        <dbReference type="ARBA" id="ARBA00023125"/>
    </source>
</evidence>
<dbReference type="PROSITE" id="PS51898">
    <property type="entry name" value="TYR_RECOMBINASE"/>
    <property type="match status" value="1"/>
</dbReference>
<dbReference type="PANTHER" id="PTHR30349:SF64">
    <property type="entry name" value="PROPHAGE INTEGRASE INTD-RELATED"/>
    <property type="match status" value="1"/>
</dbReference>
<keyword evidence="3" id="KW-0233">DNA recombination</keyword>
<proteinExistence type="inferred from homology"/>
<keyword evidence="2 4" id="KW-0238">DNA-binding</keyword>
<dbReference type="GO" id="GO:0015074">
    <property type="term" value="P:DNA integration"/>
    <property type="evidence" value="ECO:0007669"/>
    <property type="project" value="InterPro"/>
</dbReference>
<dbReference type="PANTHER" id="PTHR30349">
    <property type="entry name" value="PHAGE INTEGRASE-RELATED"/>
    <property type="match status" value="1"/>
</dbReference>
<feature type="domain" description="Tyr recombinase" evidence="6">
    <location>
        <begin position="137"/>
        <end position="299"/>
    </location>
</feature>
<evidence type="ECO:0000313" key="9">
    <source>
        <dbReference type="Proteomes" id="UP000265962"/>
    </source>
</evidence>
<dbReference type="GO" id="GO:0003677">
    <property type="term" value="F:DNA binding"/>
    <property type="evidence" value="ECO:0007669"/>
    <property type="project" value="UniProtKB-UniRule"/>
</dbReference>
<comment type="similarity">
    <text evidence="1">Belongs to the 'phage' integrase family.</text>
</comment>
<dbReference type="CDD" id="cd00397">
    <property type="entry name" value="DNA_BRE_C"/>
    <property type="match status" value="1"/>
</dbReference>
<dbReference type="PROSITE" id="PS51900">
    <property type="entry name" value="CB"/>
    <property type="match status" value="1"/>
</dbReference>
<protein>
    <submittedName>
        <fullName evidence="8">Integrase, catalytic domain</fullName>
    </submittedName>
</protein>
<dbReference type="Pfam" id="PF00589">
    <property type="entry name" value="Phage_integrase"/>
    <property type="match status" value="1"/>
</dbReference>
<dbReference type="InterPro" id="IPR011010">
    <property type="entry name" value="DNA_brk_join_enz"/>
</dbReference>
<dbReference type="InterPro" id="IPR002104">
    <property type="entry name" value="Integrase_catalytic"/>
</dbReference>
<evidence type="ECO:0000259" key="6">
    <source>
        <dbReference type="PROSITE" id="PS51898"/>
    </source>
</evidence>
<dbReference type="RefSeq" id="WP_119714708.1">
    <property type="nucleotide sequence ID" value="NZ_OMOH01000002.1"/>
</dbReference>
<evidence type="ECO:0000259" key="7">
    <source>
        <dbReference type="PROSITE" id="PS51900"/>
    </source>
</evidence>
<feature type="region of interest" description="Disordered" evidence="5">
    <location>
        <begin position="1"/>
        <end position="21"/>
    </location>
</feature>
<dbReference type="Gene3D" id="1.10.443.10">
    <property type="entry name" value="Intergrase catalytic core"/>
    <property type="match status" value="1"/>
</dbReference>
<keyword evidence="9" id="KW-1185">Reference proteome</keyword>
<dbReference type="Gene3D" id="1.10.150.130">
    <property type="match status" value="1"/>
</dbReference>
<dbReference type="EMBL" id="OMOH01000002">
    <property type="protein sequence ID" value="SPF67478.1"/>
    <property type="molecule type" value="Genomic_DNA"/>
</dbReference>
<dbReference type="SUPFAM" id="SSF56349">
    <property type="entry name" value="DNA breaking-rejoining enzymes"/>
    <property type="match status" value="1"/>
</dbReference>